<evidence type="ECO:0000313" key="2">
    <source>
        <dbReference type="EMBL" id="EPR34582.1"/>
    </source>
</evidence>
<dbReference type="RefSeq" id="WP_020878373.1">
    <property type="nucleotide sequence ID" value="NZ_ATHJ01000112.1"/>
</dbReference>
<comment type="caution">
    <text evidence="2">The sequence shown here is derived from an EMBL/GenBank/DDBJ whole genome shotgun (WGS) entry which is preliminary data.</text>
</comment>
<dbReference type="Gene3D" id="2.60.40.10">
    <property type="entry name" value="Immunoglobulins"/>
    <property type="match status" value="1"/>
</dbReference>
<dbReference type="InterPro" id="IPR008979">
    <property type="entry name" value="Galactose-bd-like_sf"/>
</dbReference>
<sequence>MNLVMGFLVLFCLSFSPDVVLSICPDDNSQIGHGCAISPAATADESADAPILRKINVRDAATLTATEWDIGEPASAFDNNSNTVFRSANINPAFIQAAFLTTQSVRRIRVLLGQPGYPAIDSNSWRLEAADNEFDLDNQTDSYELVVPDRFDVAGDWDSVILPESIDKRIWRFTVTRTVGDNYVHIPELELWTEVDVSEGVDLNVTYISRYPRYEWDSAKPWPDIGEAVIFTAHIVNKGALDSGSFEYEWVVDGAVKAGGVLDSIPPQGVRTVEFVWEWETSRHYIAFQADPRNLLEELSDANNGVEDATDALPLAFWVEQSVYDEFNQRENALGTYSWEDWARQIPEQMNWMFDYSRYPLASRGVFTRVRLDKVEVVPDGTLFNLNFSHAPFETTSDGQWGFSTEEYLGAPESWLGVPWWVIHELGHQMFGLVDHYGMDVQDIDVDVLDSSGNRIAGTPLLPKLQFDIVHVNSRIYDLMRSASPYSVLSDHSTYYLNKYWRMGDRTHRVFGAYLHEIPAQTDIRLLDVQDRPLEGASVAVYQAQAGDGRSGPYSQYIDNAPDIFGTTDSRGIFSLGSKPFPEPEPPRDPEQGHILYNIALIELRHPSGDTRYTWLEVVDLNLAYWSGHTGIYVHDVYFPEGDSQLRLSESTVSFSATQGSNSPDPQNIQVDILGTTPHFWKVKRSEVSWLRTIPSPDIALGIDEYPPGPLTFIVDSCELPPGVYTTHVLVGIDAGTGEMEDPQSVQVTLNVNESIVPNEIIVPIDIKPGSKRNVINPRSHGAVWVAVFSDRSTGFNPRDIDVTSVRFGPEEAEPLRYKWRDVNKDRIHDLILRFNIPDTGIVCGDTEAVLIGKTLEGVQITGLDLTRTVGCKRK</sequence>
<accession>S7TBN9</accession>
<evidence type="ECO:0000259" key="1">
    <source>
        <dbReference type="Pfam" id="PF07705"/>
    </source>
</evidence>
<evidence type="ECO:0000313" key="3">
    <source>
        <dbReference type="Proteomes" id="UP000014977"/>
    </source>
</evidence>
<dbReference type="EMBL" id="ATHJ01000112">
    <property type="protein sequence ID" value="EPR34582.1"/>
    <property type="molecule type" value="Genomic_DNA"/>
</dbReference>
<reference evidence="2 3" key="1">
    <citation type="journal article" date="2013" name="Genome Announc.">
        <title>Draft genome sequences for three mercury-methylating, sulfate-reducing bacteria.</title>
        <authorList>
            <person name="Brown S.D."/>
            <person name="Hurt R.A.Jr."/>
            <person name="Gilmour C.C."/>
            <person name="Elias D.A."/>
        </authorList>
    </citation>
    <scope>NUCLEOTIDE SEQUENCE [LARGE SCALE GENOMIC DNA]</scope>
    <source>
        <strain evidence="2 3">DSM 2059</strain>
    </source>
</reference>
<organism evidence="2 3">
    <name type="scientific">Desulfococcus multivorans DSM 2059</name>
    <dbReference type="NCBI Taxonomy" id="1121405"/>
    <lineage>
        <taxon>Bacteria</taxon>
        <taxon>Pseudomonadati</taxon>
        <taxon>Thermodesulfobacteriota</taxon>
        <taxon>Desulfobacteria</taxon>
        <taxon>Desulfobacterales</taxon>
        <taxon>Desulfococcaceae</taxon>
        <taxon>Desulfococcus</taxon>
    </lineage>
</organism>
<protein>
    <submittedName>
        <fullName evidence="2">APHP domain protein</fullName>
    </submittedName>
</protein>
<dbReference type="InterPro" id="IPR011635">
    <property type="entry name" value="CARDB"/>
</dbReference>
<dbReference type="Pfam" id="PF07705">
    <property type="entry name" value="CARDB"/>
    <property type="match status" value="1"/>
</dbReference>
<dbReference type="Proteomes" id="UP000014977">
    <property type="component" value="Unassembled WGS sequence"/>
</dbReference>
<dbReference type="InterPro" id="IPR013783">
    <property type="entry name" value="Ig-like_fold"/>
</dbReference>
<feature type="domain" description="CARDB" evidence="1">
    <location>
        <begin position="226"/>
        <end position="306"/>
    </location>
</feature>
<dbReference type="OrthoDB" id="5791889at2"/>
<name>S7TBN9_DESML</name>
<dbReference type="STRING" id="897.B2D07_18845"/>
<dbReference type="AlphaFoldDB" id="S7TBN9"/>
<dbReference type="SUPFAM" id="SSF49785">
    <property type="entry name" value="Galactose-binding domain-like"/>
    <property type="match status" value="1"/>
</dbReference>
<dbReference type="Gene3D" id="2.60.120.260">
    <property type="entry name" value="Galactose-binding domain-like"/>
    <property type="match status" value="1"/>
</dbReference>
<proteinExistence type="predicted"/>
<gene>
    <name evidence="2" type="ORF">dsmv_3283</name>
</gene>
<dbReference type="eggNOG" id="COG5492">
    <property type="taxonomic scope" value="Bacteria"/>
</dbReference>
<keyword evidence="3" id="KW-1185">Reference proteome</keyword>